<dbReference type="Proteomes" id="UP001185927">
    <property type="component" value="Unassembled WGS sequence"/>
</dbReference>
<evidence type="ECO:0000313" key="1">
    <source>
        <dbReference type="EMBL" id="MDV6270978.1"/>
    </source>
</evidence>
<gene>
    <name evidence="1" type="ORF">R3Q16_30575</name>
</gene>
<organism evidence="1 2">
    <name type="scientific">Rhodococcus globerulus</name>
    <dbReference type="NCBI Taxonomy" id="33008"/>
    <lineage>
        <taxon>Bacteria</taxon>
        <taxon>Bacillati</taxon>
        <taxon>Actinomycetota</taxon>
        <taxon>Actinomycetes</taxon>
        <taxon>Mycobacteriales</taxon>
        <taxon>Nocardiaceae</taxon>
        <taxon>Rhodococcus</taxon>
    </lineage>
</organism>
<evidence type="ECO:0000313" key="2">
    <source>
        <dbReference type="Proteomes" id="UP001185927"/>
    </source>
</evidence>
<comment type="caution">
    <text evidence="1">The sequence shown here is derived from an EMBL/GenBank/DDBJ whole genome shotgun (WGS) entry which is preliminary data.</text>
</comment>
<name>A0ABU4C3M9_RHOGO</name>
<dbReference type="EMBL" id="JAWLKB010000028">
    <property type="protein sequence ID" value="MDV6270978.1"/>
    <property type="molecule type" value="Genomic_DNA"/>
</dbReference>
<proteinExistence type="predicted"/>
<keyword evidence="2" id="KW-1185">Reference proteome</keyword>
<protein>
    <submittedName>
        <fullName evidence="1">Winged helix-turn-helix domain-containing protein</fullName>
    </submittedName>
</protein>
<sequence length="157" mass="17920">MSTMDLSREQVAVELDGVAARLRLDNRALLKAVAQAQRVGMVHREIEKHLDVSQSTVHRLLQKAAADPRALDTRPTDIIDQRAAGQIRTEEMMNRLLNWNYTFGHTPTIDGTATDAYEQGSWDDIERAYYRRLLTEDEVSQLMERNKDALERAARGK</sequence>
<accession>A0ABU4C3M9</accession>
<reference evidence="1 2" key="1">
    <citation type="submission" date="2023-10" db="EMBL/GenBank/DDBJ databases">
        <title>Development of a sustainable strategy for remediation of hydrocarbon-contaminated territories based on the waste exchange concept.</title>
        <authorList>
            <person name="Krivoruchko A."/>
        </authorList>
    </citation>
    <scope>NUCLEOTIDE SEQUENCE [LARGE SCALE GENOMIC DNA]</scope>
    <source>
        <strain evidence="1 2">IEGM 1203</strain>
    </source>
</reference>
<dbReference type="RefSeq" id="WP_317545423.1">
    <property type="nucleotide sequence ID" value="NZ_JAWLKB010000028.1"/>
</dbReference>